<organism evidence="2 3">
    <name type="scientific">Pleurodeles waltl</name>
    <name type="common">Iberian ribbed newt</name>
    <dbReference type="NCBI Taxonomy" id="8319"/>
    <lineage>
        <taxon>Eukaryota</taxon>
        <taxon>Metazoa</taxon>
        <taxon>Chordata</taxon>
        <taxon>Craniata</taxon>
        <taxon>Vertebrata</taxon>
        <taxon>Euteleostomi</taxon>
        <taxon>Amphibia</taxon>
        <taxon>Batrachia</taxon>
        <taxon>Caudata</taxon>
        <taxon>Salamandroidea</taxon>
        <taxon>Salamandridae</taxon>
        <taxon>Pleurodelinae</taxon>
        <taxon>Pleurodeles</taxon>
    </lineage>
</organism>
<dbReference type="EMBL" id="JANPWB010000006">
    <property type="protein sequence ID" value="KAJ1175455.1"/>
    <property type="molecule type" value="Genomic_DNA"/>
</dbReference>
<evidence type="ECO:0000313" key="3">
    <source>
        <dbReference type="Proteomes" id="UP001066276"/>
    </source>
</evidence>
<comment type="caution">
    <text evidence="2">The sequence shown here is derived from an EMBL/GenBank/DDBJ whole genome shotgun (WGS) entry which is preliminary data.</text>
</comment>
<evidence type="ECO:0000313" key="2">
    <source>
        <dbReference type="EMBL" id="KAJ1175455.1"/>
    </source>
</evidence>
<feature type="region of interest" description="Disordered" evidence="1">
    <location>
        <begin position="98"/>
        <end position="122"/>
    </location>
</feature>
<evidence type="ECO:0000256" key="1">
    <source>
        <dbReference type="SAM" id="MobiDB-lite"/>
    </source>
</evidence>
<name>A0AAV7TGR6_PLEWA</name>
<protein>
    <submittedName>
        <fullName evidence="2">Uncharacterized protein</fullName>
    </submittedName>
</protein>
<sequence>MTQGWHQRGAPLMRPPSHSAASLCGRAIRPLSPSRSSQREDCLQSPLVSRRPGPGLVAAHPCLSSSGCTTSRGPTLLPSTGSVVLSEVERPLLSRLTREPGAGSALPSPVSLCLGSDTSGCR</sequence>
<dbReference type="AlphaFoldDB" id="A0AAV7TGR6"/>
<dbReference type="Proteomes" id="UP001066276">
    <property type="component" value="Chromosome 3_2"/>
</dbReference>
<keyword evidence="3" id="KW-1185">Reference proteome</keyword>
<accession>A0AAV7TGR6</accession>
<reference evidence="2" key="1">
    <citation type="journal article" date="2022" name="bioRxiv">
        <title>Sequencing and chromosome-scale assembly of the giantPleurodeles waltlgenome.</title>
        <authorList>
            <person name="Brown T."/>
            <person name="Elewa A."/>
            <person name="Iarovenko S."/>
            <person name="Subramanian E."/>
            <person name="Araus A.J."/>
            <person name="Petzold A."/>
            <person name="Susuki M."/>
            <person name="Suzuki K.-i.T."/>
            <person name="Hayashi T."/>
            <person name="Toyoda A."/>
            <person name="Oliveira C."/>
            <person name="Osipova E."/>
            <person name="Leigh N.D."/>
            <person name="Simon A."/>
            <person name="Yun M.H."/>
        </authorList>
    </citation>
    <scope>NUCLEOTIDE SEQUENCE</scope>
    <source>
        <strain evidence="2">20211129_DDA</strain>
        <tissue evidence="2">Liver</tissue>
    </source>
</reference>
<proteinExistence type="predicted"/>
<gene>
    <name evidence="2" type="ORF">NDU88_000743</name>
</gene>
<feature type="region of interest" description="Disordered" evidence="1">
    <location>
        <begin position="1"/>
        <end position="56"/>
    </location>
</feature>